<comment type="function">
    <text evidence="9">Essential subunit of the Sec protein translocation channel SecYEG. Clamps together the 2 halves of SecY. May contact the channel plug during translocation.</text>
</comment>
<organism evidence="11 12">
    <name type="scientific">Pseudanabaena frigida</name>
    <dbReference type="NCBI Taxonomy" id="945775"/>
    <lineage>
        <taxon>Bacteria</taxon>
        <taxon>Bacillati</taxon>
        <taxon>Cyanobacteriota</taxon>
        <taxon>Cyanophyceae</taxon>
        <taxon>Pseudanabaenales</taxon>
        <taxon>Pseudanabaenaceae</taxon>
        <taxon>Pseudanabaena</taxon>
    </lineage>
</organism>
<reference evidence="11 12" key="1">
    <citation type="submission" date="2018-04" db="EMBL/GenBank/DDBJ databases">
        <authorList>
            <person name="Go L.Y."/>
            <person name="Mitchell J.A."/>
        </authorList>
    </citation>
    <scope>NUCLEOTIDE SEQUENCE [LARGE SCALE GENOMIC DNA]</scope>
    <source>
        <strain evidence="11">ULC066bin1</strain>
    </source>
</reference>
<keyword evidence="9" id="KW-0793">Thylakoid</keyword>
<feature type="compositionally biased region" description="Basic and acidic residues" evidence="10">
    <location>
        <begin position="1"/>
        <end position="18"/>
    </location>
</feature>
<evidence type="ECO:0000256" key="2">
    <source>
        <dbReference type="ARBA" id="ARBA00022448"/>
    </source>
</evidence>
<dbReference type="Gene3D" id="1.20.5.1030">
    <property type="entry name" value="Preprotein translocase secy subunit"/>
    <property type="match status" value="1"/>
</dbReference>
<dbReference type="NCBIfam" id="TIGR00964">
    <property type="entry name" value="secE_bact"/>
    <property type="match status" value="1"/>
</dbReference>
<dbReference type="EMBL" id="QBML01000004">
    <property type="protein sequence ID" value="PZO43780.1"/>
    <property type="molecule type" value="Genomic_DNA"/>
</dbReference>
<keyword evidence="5 9" id="KW-0653">Protein transport</keyword>
<comment type="similarity">
    <text evidence="9">Belongs to the SecE/SEC61-gamma family.</text>
</comment>
<evidence type="ECO:0000256" key="6">
    <source>
        <dbReference type="ARBA" id="ARBA00022989"/>
    </source>
</evidence>
<evidence type="ECO:0000256" key="5">
    <source>
        <dbReference type="ARBA" id="ARBA00022927"/>
    </source>
</evidence>
<accession>A0A2W4WGU5</accession>
<feature type="transmembrane region" description="Helical" evidence="9">
    <location>
        <begin position="56"/>
        <end position="82"/>
    </location>
</feature>
<dbReference type="AlphaFoldDB" id="A0A2W4WGU5"/>
<evidence type="ECO:0000313" key="11">
    <source>
        <dbReference type="EMBL" id="PZO43780.1"/>
    </source>
</evidence>
<keyword evidence="4 9" id="KW-0812">Transmembrane</keyword>
<evidence type="ECO:0000256" key="7">
    <source>
        <dbReference type="ARBA" id="ARBA00023010"/>
    </source>
</evidence>
<reference evidence="11 12" key="2">
    <citation type="submission" date="2018-06" db="EMBL/GenBank/DDBJ databases">
        <title>Metagenomic assembly of (sub)arctic Cyanobacteria and their associated microbiome from non-axenic cultures.</title>
        <authorList>
            <person name="Baurain D."/>
        </authorList>
    </citation>
    <scope>NUCLEOTIDE SEQUENCE [LARGE SCALE GENOMIC DNA]</scope>
    <source>
        <strain evidence="11">ULC066bin1</strain>
    </source>
</reference>
<evidence type="ECO:0000256" key="4">
    <source>
        <dbReference type="ARBA" id="ARBA00022692"/>
    </source>
</evidence>
<evidence type="ECO:0000256" key="8">
    <source>
        <dbReference type="ARBA" id="ARBA00023136"/>
    </source>
</evidence>
<evidence type="ECO:0000256" key="9">
    <source>
        <dbReference type="HAMAP-Rule" id="MF_00422"/>
    </source>
</evidence>
<evidence type="ECO:0000313" key="12">
    <source>
        <dbReference type="Proteomes" id="UP000249467"/>
    </source>
</evidence>
<keyword evidence="8 9" id="KW-0472">Membrane</keyword>
<name>A0A2W4WGU5_9CYAN</name>
<dbReference type="Pfam" id="PF00584">
    <property type="entry name" value="SecE"/>
    <property type="match status" value="1"/>
</dbReference>
<evidence type="ECO:0000256" key="1">
    <source>
        <dbReference type="ARBA" id="ARBA00004370"/>
    </source>
</evidence>
<dbReference type="HAMAP" id="MF_00422">
    <property type="entry name" value="SecE"/>
    <property type="match status" value="1"/>
</dbReference>
<dbReference type="InterPro" id="IPR038379">
    <property type="entry name" value="SecE_sf"/>
</dbReference>
<protein>
    <recommendedName>
        <fullName evidence="9">Protein translocase subunit SecE</fullName>
    </recommendedName>
</protein>
<dbReference type="Proteomes" id="UP000249467">
    <property type="component" value="Unassembled WGS sequence"/>
</dbReference>
<evidence type="ECO:0000256" key="10">
    <source>
        <dbReference type="SAM" id="MobiDB-lite"/>
    </source>
</evidence>
<dbReference type="GO" id="GO:0043952">
    <property type="term" value="P:protein transport by the Sec complex"/>
    <property type="evidence" value="ECO:0007669"/>
    <property type="project" value="UniProtKB-UniRule"/>
</dbReference>
<dbReference type="InterPro" id="IPR005807">
    <property type="entry name" value="SecE_bac"/>
</dbReference>
<keyword evidence="2 9" id="KW-0813">Transport</keyword>
<dbReference type="PANTHER" id="PTHR33910">
    <property type="entry name" value="PROTEIN TRANSLOCASE SUBUNIT SECE"/>
    <property type="match status" value="1"/>
</dbReference>
<comment type="subunit">
    <text evidence="9">Component of the Sec protein translocase complex. Heterotrimer consisting of SecY, SecE and SecG subunits. The heterotrimers can form oligomers, although 1 heterotrimer is thought to be able to translocate proteins. Interacts with the ribosome. Interacts with SecDF, and other proteins may be involved. Interacts with SecA.</text>
</comment>
<dbReference type="GO" id="GO:0031676">
    <property type="term" value="C:plasma membrane-derived thylakoid membrane"/>
    <property type="evidence" value="ECO:0007669"/>
    <property type="project" value="UniProtKB-SubCell"/>
</dbReference>
<gene>
    <name evidence="9 11" type="primary">secE</name>
    <name evidence="11" type="ORF">DCF19_03890</name>
</gene>
<dbReference type="GO" id="GO:0065002">
    <property type="term" value="P:intracellular protein transmembrane transport"/>
    <property type="evidence" value="ECO:0007669"/>
    <property type="project" value="UniProtKB-UniRule"/>
</dbReference>
<dbReference type="GO" id="GO:0008320">
    <property type="term" value="F:protein transmembrane transporter activity"/>
    <property type="evidence" value="ECO:0007669"/>
    <property type="project" value="UniProtKB-UniRule"/>
</dbReference>
<feature type="region of interest" description="Disordered" evidence="10">
    <location>
        <begin position="1"/>
        <end position="25"/>
    </location>
</feature>
<keyword evidence="6 9" id="KW-1133">Transmembrane helix</keyword>
<dbReference type="PROSITE" id="PS01067">
    <property type="entry name" value="SECE_SEC61G"/>
    <property type="match status" value="1"/>
</dbReference>
<comment type="caution">
    <text evidence="11">The sequence shown here is derived from an EMBL/GenBank/DDBJ whole genome shotgun (WGS) entry which is preliminary data.</text>
</comment>
<keyword evidence="3 9" id="KW-1003">Cell membrane</keyword>
<keyword evidence="9" id="KW-0997">Cell inner membrane</keyword>
<sequence>MTKNELKEQPKEVSKAESDSSSESSSIFKLFADSKAEFGKIVWPTRQQLISESASVLLMIVAVATFVYLIDALFKAIALQVFQ</sequence>
<dbReference type="GO" id="GO:0006605">
    <property type="term" value="P:protein targeting"/>
    <property type="evidence" value="ECO:0007669"/>
    <property type="project" value="UniProtKB-UniRule"/>
</dbReference>
<dbReference type="PANTHER" id="PTHR33910:SF1">
    <property type="entry name" value="PROTEIN TRANSLOCASE SUBUNIT SECE"/>
    <property type="match status" value="1"/>
</dbReference>
<proteinExistence type="inferred from homology"/>
<evidence type="ECO:0000256" key="3">
    <source>
        <dbReference type="ARBA" id="ARBA00022475"/>
    </source>
</evidence>
<keyword evidence="7 9" id="KW-0811">Translocation</keyword>
<comment type="subcellular location">
    <subcellularLocation>
        <location evidence="9">Cell inner membrane</location>
        <topology evidence="9">Single-pass membrane protein</topology>
    </subcellularLocation>
    <subcellularLocation>
        <location evidence="9">Cellular thylakoid membrane</location>
        <topology evidence="9">Single-pass membrane protein</topology>
    </subcellularLocation>
    <subcellularLocation>
        <location evidence="1">Membrane</location>
    </subcellularLocation>
</comment>
<dbReference type="InterPro" id="IPR001901">
    <property type="entry name" value="Translocase_SecE/Sec61-g"/>
</dbReference>
<dbReference type="GO" id="GO:0009306">
    <property type="term" value="P:protein secretion"/>
    <property type="evidence" value="ECO:0007669"/>
    <property type="project" value="UniProtKB-UniRule"/>
</dbReference>